<evidence type="ECO:0000256" key="2">
    <source>
        <dbReference type="ARBA" id="ARBA00022801"/>
    </source>
</evidence>
<dbReference type="GO" id="GO:0046872">
    <property type="term" value="F:metal ion binding"/>
    <property type="evidence" value="ECO:0007669"/>
    <property type="project" value="UniProtKB-KW"/>
</dbReference>
<evidence type="ECO:0000313" key="4">
    <source>
        <dbReference type="EMBL" id="SIN79837.1"/>
    </source>
</evidence>
<dbReference type="InterPro" id="IPR002509">
    <property type="entry name" value="NODB_dom"/>
</dbReference>
<dbReference type="SUPFAM" id="SSF88713">
    <property type="entry name" value="Glycoside hydrolase/deacetylase"/>
    <property type="match status" value="1"/>
</dbReference>
<evidence type="ECO:0000256" key="1">
    <source>
        <dbReference type="ARBA" id="ARBA00022723"/>
    </source>
</evidence>
<dbReference type="GO" id="GO:0016810">
    <property type="term" value="F:hydrolase activity, acting on carbon-nitrogen (but not peptide) bonds"/>
    <property type="evidence" value="ECO:0007669"/>
    <property type="project" value="InterPro"/>
</dbReference>
<dbReference type="InterPro" id="IPR011330">
    <property type="entry name" value="Glyco_hydro/deAcase_b/a-brl"/>
</dbReference>
<dbReference type="Gene3D" id="3.20.20.370">
    <property type="entry name" value="Glycoside hydrolase/deacetylase"/>
    <property type="match status" value="1"/>
</dbReference>
<keyword evidence="1" id="KW-0479">Metal-binding</keyword>
<sequence>MSILSIMFSVLRMFFTWKNSFTFLLCLIFTFSVSAQKKVAISIDDIPNTKKYEKDDFQLGLLSKLDEIQIPISIFVIEGLLYKTDSISKNYSLLMEWTERPYTTLGNHSFNHKRSSGFSVEDLEQEVVKGEAISRELARYYGKDLKYFRFPFNDLGKDSLQQNAFKARLDTLGYEIMPFTVESADWMYNAVFEHFLEQGDRSKAVAIGEEYVSQTLALFEFFEVLSMEEYGRLIPQIYLCHDNSINEAYLPAIIKELGDQGYEFVGVEEALADPAYHQTNYYDKKWGVSWFYRWMEDQDEAMVWMRKEPGLEHIQKQFDAIQN</sequence>
<dbReference type="RefSeq" id="WP_084560904.1">
    <property type="nucleotide sequence ID" value="NZ_FSRC01000001.1"/>
</dbReference>
<keyword evidence="2" id="KW-0378">Hydrolase</keyword>
<feature type="domain" description="NodB homology" evidence="3">
    <location>
        <begin position="37"/>
        <end position="265"/>
    </location>
</feature>
<protein>
    <submittedName>
        <fullName evidence="4">Peptidoglycan/xylan/chitin deacetylase, PgdA/CDA1 family</fullName>
    </submittedName>
</protein>
<dbReference type="PROSITE" id="PS51677">
    <property type="entry name" value="NODB"/>
    <property type="match status" value="1"/>
</dbReference>
<evidence type="ECO:0000259" key="3">
    <source>
        <dbReference type="PROSITE" id="PS51677"/>
    </source>
</evidence>
<reference evidence="5" key="1">
    <citation type="submission" date="2016-11" db="EMBL/GenBank/DDBJ databases">
        <authorList>
            <person name="Varghese N."/>
            <person name="Submissions S."/>
        </authorList>
    </citation>
    <scope>NUCLEOTIDE SEQUENCE [LARGE SCALE GENOMIC DNA]</scope>
    <source>
        <strain evidence="5">DSM 15292</strain>
    </source>
</reference>
<proteinExistence type="predicted"/>
<dbReference type="Proteomes" id="UP000185221">
    <property type="component" value="Unassembled WGS sequence"/>
</dbReference>
<organism evidence="4 5">
    <name type="scientific">Algoriphagus halophilus</name>
    <dbReference type="NCBI Taxonomy" id="226505"/>
    <lineage>
        <taxon>Bacteria</taxon>
        <taxon>Pseudomonadati</taxon>
        <taxon>Bacteroidota</taxon>
        <taxon>Cytophagia</taxon>
        <taxon>Cytophagales</taxon>
        <taxon>Cyclobacteriaceae</taxon>
        <taxon>Algoriphagus</taxon>
    </lineage>
</organism>
<dbReference type="STRING" id="226505.SAMN05444394_1885"/>
<dbReference type="GO" id="GO:0016020">
    <property type="term" value="C:membrane"/>
    <property type="evidence" value="ECO:0007669"/>
    <property type="project" value="TreeGrafter"/>
</dbReference>
<dbReference type="OrthoDB" id="115239at2"/>
<accession>A0A1N6EA97</accession>
<evidence type="ECO:0000313" key="5">
    <source>
        <dbReference type="Proteomes" id="UP000185221"/>
    </source>
</evidence>
<dbReference type="PANTHER" id="PTHR10587:SF133">
    <property type="entry name" value="CHITIN DEACETYLASE 1-RELATED"/>
    <property type="match status" value="1"/>
</dbReference>
<dbReference type="Pfam" id="PF01522">
    <property type="entry name" value="Polysacc_deac_1"/>
    <property type="match status" value="1"/>
</dbReference>
<gene>
    <name evidence="4" type="ORF">SAMN05444394_1885</name>
</gene>
<dbReference type="GO" id="GO:0005975">
    <property type="term" value="P:carbohydrate metabolic process"/>
    <property type="evidence" value="ECO:0007669"/>
    <property type="project" value="InterPro"/>
</dbReference>
<dbReference type="InterPro" id="IPR050248">
    <property type="entry name" value="Polysacc_deacetylase_ArnD"/>
</dbReference>
<dbReference type="PANTHER" id="PTHR10587">
    <property type="entry name" value="GLYCOSYL TRANSFERASE-RELATED"/>
    <property type="match status" value="1"/>
</dbReference>
<dbReference type="AlphaFoldDB" id="A0A1N6EA97"/>
<dbReference type="EMBL" id="FSRC01000001">
    <property type="protein sequence ID" value="SIN79837.1"/>
    <property type="molecule type" value="Genomic_DNA"/>
</dbReference>
<keyword evidence="5" id="KW-1185">Reference proteome</keyword>
<name>A0A1N6EA97_9BACT</name>